<feature type="compositionally biased region" description="Basic and acidic residues" evidence="1">
    <location>
        <begin position="18"/>
        <end position="32"/>
    </location>
</feature>
<reference evidence="3" key="2">
    <citation type="journal article" date="2021" name="Genome Biol. Evol.">
        <title>Developing a high-quality reference genome for a parasitic bivalve with doubly uniparental inheritance (Bivalvia: Unionida).</title>
        <authorList>
            <person name="Smith C.H."/>
        </authorList>
    </citation>
    <scope>NUCLEOTIDE SEQUENCE</scope>
    <source>
        <strain evidence="3">CHS0354</strain>
        <tissue evidence="3">Mantle</tissue>
    </source>
</reference>
<proteinExistence type="predicted"/>
<feature type="domain" description="NADAR" evidence="2">
    <location>
        <begin position="252"/>
        <end position="391"/>
    </location>
</feature>
<feature type="region of interest" description="Disordered" evidence="1">
    <location>
        <begin position="18"/>
        <end position="241"/>
    </location>
</feature>
<evidence type="ECO:0000256" key="1">
    <source>
        <dbReference type="SAM" id="MobiDB-lite"/>
    </source>
</evidence>
<dbReference type="Pfam" id="PF08719">
    <property type="entry name" value="NADAR"/>
    <property type="match status" value="1"/>
</dbReference>
<dbReference type="InterPro" id="IPR037238">
    <property type="entry name" value="YbiA-like_sf"/>
</dbReference>
<dbReference type="SUPFAM" id="SSF143990">
    <property type="entry name" value="YbiA-like"/>
    <property type="match status" value="1"/>
</dbReference>
<dbReference type="CDD" id="cd15457">
    <property type="entry name" value="NADAR"/>
    <property type="match status" value="1"/>
</dbReference>
<reference evidence="3" key="1">
    <citation type="journal article" date="2021" name="Genome Biol. Evol.">
        <title>A High-Quality Reference Genome for a Parasitic Bivalve with Doubly Uniparental Inheritance (Bivalvia: Unionida).</title>
        <authorList>
            <person name="Smith C.H."/>
        </authorList>
    </citation>
    <scope>NUCLEOTIDE SEQUENCE</scope>
    <source>
        <strain evidence="3">CHS0354</strain>
    </source>
</reference>
<feature type="compositionally biased region" description="Basic and acidic residues" evidence="1">
    <location>
        <begin position="165"/>
        <end position="184"/>
    </location>
</feature>
<evidence type="ECO:0000313" key="3">
    <source>
        <dbReference type="EMBL" id="KAK3612627.1"/>
    </source>
</evidence>
<dbReference type="NCBIfam" id="TIGR02464">
    <property type="entry name" value="ribofla_fusion"/>
    <property type="match status" value="1"/>
</dbReference>
<keyword evidence="4" id="KW-1185">Reference proteome</keyword>
<evidence type="ECO:0000313" key="4">
    <source>
        <dbReference type="Proteomes" id="UP001195483"/>
    </source>
</evidence>
<dbReference type="EMBL" id="JAEAOA010002353">
    <property type="protein sequence ID" value="KAK3612627.1"/>
    <property type="molecule type" value="Genomic_DNA"/>
</dbReference>
<protein>
    <recommendedName>
        <fullName evidence="2">NADAR domain-containing protein</fullName>
    </recommendedName>
</protein>
<organism evidence="3 4">
    <name type="scientific">Potamilus streckersoni</name>
    <dbReference type="NCBI Taxonomy" id="2493646"/>
    <lineage>
        <taxon>Eukaryota</taxon>
        <taxon>Metazoa</taxon>
        <taxon>Spiralia</taxon>
        <taxon>Lophotrochozoa</taxon>
        <taxon>Mollusca</taxon>
        <taxon>Bivalvia</taxon>
        <taxon>Autobranchia</taxon>
        <taxon>Heteroconchia</taxon>
        <taxon>Palaeoheterodonta</taxon>
        <taxon>Unionida</taxon>
        <taxon>Unionoidea</taxon>
        <taxon>Unionidae</taxon>
        <taxon>Ambleminae</taxon>
        <taxon>Lampsilini</taxon>
        <taxon>Potamilus</taxon>
    </lineage>
</organism>
<sequence length="420" mass="48251">MIPFYCNFNEAMNNQTEEDKHLQQLQQKDDKQNQQQLPKGTPLMMTESMLPQDEAIHKLDENLDNSGDKHKADEAFHKLDENLDESGDKHKARKCSGESDQLSKRDRNFSENQQGHSGHLHNDQTQHQQQSGEQQQDDQHLLQWQSSKPQMEKEPILPKEQVITDEERSGGKGENRGPNPEHNRSGHASGSSGYQGHRGRHERGGKSGTLAYGKNEKPGRVKSGNDRPTSYDATYSDEEDDKTVEHPDFEFFWLKKSPFSQWYPKSFVAGDHQFVTAEQFMMYQKADKILKERNPRKQQKLGRQVKNFNPQKWKEVCLEIVKTANFHKFSQNEGLKNHLFSTYPKILVEASPYDRIWGIGRAASDPKAQTKETWLGHNLLGYALTDVRNKMMMKENIIPDGAKTCSAESALIEINNFDEV</sequence>
<reference evidence="3" key="3">
    <citation type="submission" date="2023-05" db="EMBL/GenBank/DDBJ databases">
        <authorList>
            <person name="Smith C.H."/>
        </authorList>
    </citation>
    <scope>NUCLEOTIDE SEQUENCE</scope>
    <source>
        <strain evidence="3">CHS0354</strain>
        <tissue evidence="3">Mantle</tissue>
    </source>
</reference>
<feature type="compositionally biased region" description="Basic and acidic residues" evidence="1">
    <location>
        <begin position="54"/>
        <end position="109"/>
    </location>
</feature>
<comment type="caution">
    <text evidence="3">The sequence shown here is derived from an EMBL/GenBank/DDBJ whole genome shotgun (WGS) entry which is preliminary data.</text>
</comment>
<name>A0AAE0TLU5_9BIVA</name>
<gene>
    <name evidence="3" type="ORF">CHS0354_042137</name>
</gene>
<dbReference type="AlphaFoldDB" id="A0AAE0TLU5"/>
<dbReference type="InterPro" id="IPR012816">
    <property type="entry name" value="NADAR"/>
</dbReference>
<dbReference type="Proteomes" id="UP001195483">
    <property type="component" value="Unassembled WGS sequence"/>
</dbReference>
<dbReference type="Gene3D" id="1.10.357.40">
    <property type="entry name" value="YbiA-like"/>
    <property type="match status" value="1"/>
</dbReference>
<feature type="compositionally biased region" description="Basic and acidic residues" evidence="1">
    <location>
        <begin position="214"/>
        <end position="225"/>
    </location>
</feature>
<accession>A0AAE0TLU5</accession>
<evidence type="ECO:0000259" key="2">
    <source>
        <dbReference type="Pfam" id="PF08719"/>
    </source>
</evidence>
<feature type="compositionally biased region" description="Low complexity" evidence="1">
    <location>
        <begin position="123"/>
        <end position="134"/>
    </location>
</feature>